<name>A0A1G6UI41_9PROT</name>
<dbReference type="OrthoDB" id="9867255at2"/>
<keyword evidence="2" id="KW-1185">Reference proteome</keyword>
<dbReference type="Proteomes" id="UP000183685">
    <property type="component" value="Unassembled WGS sequence"/>
</dbReference>
<sequence>MAQGQNQFVRYTFVTEECASDLTAVLTYMREHDILPSVIETEKSGSRARVVISSSGSKDWHSHAIAAQFEGRPSVQHFGFERLSSDALRAA</sequence>
<dbReference type="AlphaFoldDB" id="A0A1G6UI41"/>
<dbReference type="RefSeq" id="WP_068308054.1">
    <property type="nucleotide sequence ID" value="NZ_DAIOMO010000003.1"/>
</dbReference>
<reference evidence="1 2" key="1">
    <citation type="submission" date="2016-10" db="EMBL/GenBank/DDBJ databases">
        <authorList>
            <person name="de Groot N.N."/>
        </authorList>
    </citation>
    <scope>NUCLEOTIDE SEQUENCE [LARGE SCALE GENOMIC DNA]</scope>
    <source>
        <strain evidence="1 2">CGMCC 1.9109</strain>
    </source>
</reference>
<dbReference type="EMBL" id="FNAK01000001">
    <property type="protein sequence ID" value="SDD41048.1"/>
    <property type="molecule type" value="Genomic_DNA"/>
</dbReference>
<protein>
    <submittedName>
        <fullName evidence="1">Uncharacterized protein</fullName>
    </submittedName>
</protein>
<proteinExistence type="predicted"/>
<accession>A0A1G6UI41</accession>
<evidence type="ECO:0000313" key="1">
    <source>
        <dbReference type="EMBL" id="SDD41048.1"/>
    </source>
</evidence>
<organism evidence="1 2">
    <name type="scientific">Kordiimonas lacus</name>
    <dbReference type="NCBI Taxonomy" id="637679"/>
    <lineage>
        <taxon>Bacteria</taxon>
        <taxon>Pseudomonadati</taxon>
        <taxon>Pseudomonadota</taxon>
        <taxon>Alphaproteobacteria</taxon>
        <taxon>Kordiimonadales</taxon>
        <taxon>Kordiimonadaceae</taxon>
        <taxon>Kordiimonas</taxon>
    </lineage>
</organism>
<evidence type="ECO:0000313" key="2">
    <source>
        <dbReference type="Proteomes" id="UP000183685"/>
    </source>
</evidence>
<gene>
    <name evidence="1" type="ORF">SAMN04488071_0600</name>
</gene>